<feature type="transmembrane region" description="Helical" evidence="3">
    <location>
        <begin position="182"/>
        <end position="204"/>
    </location>
</feature>
<keyword evidence="3" id="KW-0472">Membrane</keyword>
<dbReference type="InterPro" id="IPR000620">
    <property type="entry name" value="EamA_dom"/>
</dbReference>
<evidence type="ECO:0000313" key="5">
    <source>
        <dbReference type="EMBL" id="PJJ56747.1"/>
    </source>
</evidence>
<name>A0A2M9BFM0_9ACTN</name>
<organism evidence="5 6">
    <name type="scientific">Mumia flava</name>
    <dbReference type="NCBI Taxonomy" id="1348852"/>
    <lineage>
        <taxon>Bacteria</taxon>
        <taxon>Bacillati</taxon>
        <taxon>Actinomycetota</taxon>
        <taxon>Actinomycetes</taxon>
        <taxon>Propionibacteriales</taxon>
        <taxon>Nocardioidaceae</taxon>
        <taxon>Mumia</taxon>
    </lineage>
</organism>
<feature type="transmembrane region" description="Helical" evidence="3">
    <location>
        <begin position="210"/>
        <end position="229"/>
    </location>
</feature>
<accession>A0A2M9BFM0</accession>
<dbReference type="EMBL" id="PGEZ01000001">
    <property type="protein sequence ID" value="PJJ56747.1"/>
    <property type="molecule type" value="Genomic_DNA"/>
</dbReference>
<dbReference type="AlphaFoldDB" id="A0A2M9BFM0"/>
<keyword evidence="6" id="KW-1185">Reference proteome</keyword>
<gene>
    <name evidence="5" type="ORF">CLV56_0958</name>
</gene>
<feature type="transmembrane region" description="Helical" evidence="3">
    <location>
        <begin position="152"/>
        <end position="170"/>
    </location>
</feature>
<protein>
    <submittedName>
        <fullName evidence="5">Inner membrane transporter RhtA</fullName>
    </submittedName>
</protein>
<feature type="domain" description="EamA" evidence="4">
    <location>
        <begin position="153"/>
        <end position="279"/>
    </location>
</feature>
<dbReference type="Pfam" id="PF00892">
    <property type="entry name" value="EamA"/>
    <property type="match status" value="1"/>
</dbReference>
<evidence type="ECO:0000259" key="4">
    <source>
        <dbReference type="Pfam" id="PF00892"/>
    </source>
</evidence>
<dbReference type="Proteomes" id="UP000230842">
    <property type="component" value="Unassembled WGS sequence"/>
</dbReference>
<evidence type="ECO:0000256" key="3">
    <source>
        <dbReference type="SAM" id="Phobius"/>
    </source>
</evidence>
<proteinExistence type="inferred from homology"/>
<feature type="transmembrane region" description="Helical" evidence="3">
    <location>
        <begin position="241"/>
        <end position="261"/>
    </location>
</feature>
<keyword evidence="3" id="KW-1133">Transmembrane helix</keyword>
<feature type="transmembrane region" description="Helical" evidence="3">
    <location>
        <begin position="21"/>
        <end position="43"/>
    </location>
</feature>
<evidence type="ECO:0000313" key="6">
    <source>
        <dbReference type="Proteomes" id="UP000230842"/>
    </source>
</evidence>
<evidence type="ECO:0000256" key="2">
    <source>
        <dbReference type="SAM" id="MobiDB-lite"/>
    </source>
</evidence>
<comment type="similarity">
    <text evidence="1">Belongs to the EamA transporter family.</text>
</comment>
<feature type="transmembrane region" description="Helical" evidence="3">
    <location>
        <begin position="129"/>
        <end position="146"/>
    </location>
</feature>
<keyword evidence="3" id="KW-0812">Transmembrane</keyword>
<feature type="transmembrane region" description="Helical" evidence="3">
    <location>
        <begin position="49"/>
        <end position="66"/>
    </location>
</feature>
<evidence type="ECO:0000256" key="1">
    <source>
        <dbReference type="ARBA" id="ARBA00007362"/>
    </source>
</evidence>
<reference evidence="5 6" key="1">
    <citation type="submission" date="2017-11" db="EMBL/GenBank/DDBJ databases">
        <title>Genomic Encyclopedia of Archaeal and Bacterial Type Strains, Phase II (KMG-II): From Individual Species to Whole Genera.</title>
        <authorList>
            <person name="Goeker M."/>
        </authorList>
    </citation>
    <scope>NUCLEOTIDE SEQUENCE [LARGE SCALE GENOMIC DNA]</scope>
    <source>
        <strain evidence="5 6">DSM 27763</strain>
    </source>
</reference>
<feature type="transmembrane region" description="Helical" evidence="3">
    <location>
        <begin position="78"/>
        <end position="98"/>
    </location>
</feature>
<sequence>MDVNETSPFNGGMRTSSRTGAAMAVTSMLCVQLGVAASVGLIDQVGPEGAAWLRLLWAGAIILVLVRPRPSSFSPQALRAGVALGIVTAGLTLLFMAAVARLPLGTASALEFLGPLGVAVVHSRGRGRWWAGLAALGVLCLTQPWAGSVDPVGVAFALAAAACWAAYILLTQRVGDEVSGVAGLSISLPVAAVVATVVAGPSVVGDLTPTLLLAGLGLAILLPLVPFSLELLALRRLTTGAFGTLMALEPAIALGIGLVVLHQVPNALGVLGIGLVVLAGIGAERDGARDDHGSDPVGPDGPLVITSSA</sequence>
<comment type="caution">
    <text evidence="5">The sequence shown here is derived from an EMBL/GenBank/DDBJ whole genome shotgun (WGS) entry which is preliminary data.</text>
</comment>
<dbReference type="GO" id="GO:0016020">
    <property type="term" value="C:membrane"/>
    <property type="evidence" value="ECO:0007669"/>
    <property type="project" value="InterPro"/>
</dbReference>
<feature type="transmembrane region" description="Helical" evidence="3">
    <location>
        <begin position="267"/>
        <end position="283"/>
    </location>
</feature>
<feature type="region of interest" description="Disordered" evidence="2">
    <location>
        <begin position="287"/>
        <end position="309"/>
    </location>
</feature>